<dbReference type="WBParaSite" id="DME_0000709301-mRNA-1">
    <property type="protein sequence ID" value="DME_0000709301-mRNA-1"/>
    <property type="gene ID" value="DME_0000709301"/>
</dbReference>
<reference evidence="2 4" key="2">
    <citation type="submission" date="2018-11" db="EMBL/GenBank/DDBJ databases">
        <authorList>
            <consortium name="Pathogen Informatics"/>
        </authorList>
    </citation>
    <scope>NUCLEOTIDE SEQUENCE [LARGE SCALE GENOMIC DNA]</scope>
</reference>
<dbReference type="Proteomes" id="UP000274756">
    <property type="component" value="Unassembled WGS sequence"/>
</dbReference>
<reference evidence="5" key="1">
    <citation type="submission" date="2016-04" db="UniProtKB">
        <authorList>
            <consortium name="WormBaseParasite"/>
        </authorList>
    </citation>
    <scope>IDENTIFICATION</scope>
</reference>
<proteinExistence type="predicted"/>
<dbReference type="STRING" id="318479.A0A0N4UHQ1"/>
<feature type="compositionally biased region" description="Basic and acidic residues" evidence="1">
    <location>
        <begin position="1"/>
        <end position="12"/>
    </location>
</feature>
<evidence type="ECO:0000313" key="3">
    <source>
        <dbReference type="Proteomes" id="UP000038040"/>
    </source>
</evidence>
<dbReference type="OrthoDB" id="5827518at2759"/>
<organism evidence="3 5">
    <name type="scientific">Dracunculus medinensis</name>
    <name type="common">Guinea worm</name>
    <dbReference type="NCBI Taxonomy" id="318479"/>
    <lineage>
        <taxon>Eukaryota</taxon>
        <taxon>Metazoa</taxon>
        <taxon>Ecdysozoa</taxon>
        <taxon>Nematoda</taxon>
        <taxon>Chromadorea</taxon>
        <taxon>Rhabditida</taxon>
        <taxon>Spirurina</taxon>
        <taxon>Dracunculoidea</taxon>
        <taxon>Dracunculidae</taxon>
        <taxon>Dracunculus</taxon>
    </lineage>
</organism>
<evidence type="ECO:0000256" key="1">
    <source>
        <dbReference type="SAM" id="MobiDB-lite"/>
    </source>
</evidence>
<feature type="region of interest" description="Disordered" evidence="1">
    <location>
        <begin position="1"/>
        <end position="33"/>
    </location>
</feature>
<accession>A0A0N4UHQ1</accession>
<keyword evidence="4" id="KW-1185">Reference proteome</keyword>
<dbReference type="AlphaFoldDB" id="A0A0N4UHQ1"/>
<feature type="compositionally biased region" description="Polar residues" evidence="1">
    <location>
        <begin position="13"/>
        <end position="28"/>
    </location>
</feature>
<dbReference type="Proteomes" id="UP000038040">
    <property type="component" value="Unplaced"/>
</dbReference>
<dbReference type="EMBL" id="UYYG01000026">
    <property type="protein sequence ID" value="VDN51646.1"/>
    <property type="molecule type" value="Genomic_DNA"/>
</dbReference>
<protein>
    <submittedName>
        <fullName evidence="5">Secreted protein</fullName>
    </submittedName>
</protein>
<evidence type="ECO:0000313" key="5">
    <source>
        <dbReference type="WBParaSite" id="DME_0000709301-mRNA-1"/>
    </source>
</evidence>
<gene>
    <name evidence="2" type="ORF">DME_LOCUS1619</name>
</gene>
<sequence>MQSFQEKSRRDQTIFSQSAKKDSNQALNNKFDHPKTVARSVNSLILSKPLLIHPHTGPTFNCKILQPGKDGRPSSQHNDTCAQNVPGFSADGKCRCTYEIDGRDDNGCAKAFIYTCIPK</sequence>
<name>A0A0N4UHQ1_DRAME</name>
<evidence type="ECO:0000313" key="2">
    <source>
        <dbReference type="EMBL" id="VDN51646.1"/>
    </source>
</evidence>
<evidence type="ECO:0000313" key="4">
    <source>
        <dbReference type="Proteomes" id="UP000274756"/>
    </source>
</evidence>